<dbReference type="EMBL" id="JAXUIC010000009">
    <property type="protein sequence ID" value="KAK4572576.1"/>
    <property type="molecule type" value="Genomic_DNA"/>
</dbReference>
<dbReference type="PANTHER" id="PTHR32278:SF111">
    <property type="entry name" value="F-BOX PROTEIN PP2-B12-RELATED"/>
    <property type="match status" value="1"/>
</dbReference>
<evidence type="ECO:0000259" key="1">
    <source>
        <dbReference type="Pfam" id="PF00646"/>
    </source>
</evidence>
<gene>
    <name evidence="2" type="ORF">RGQ29_030837</name>
</gene>
<name>A0AAN7EIL3_QUERU</name>
<dbReference type="InterPro" id="IPR025886">
    <property type="entry name" value="PP2-like"/>
</dbReference>
<dbReference type="AlphaFoldDB" id="A0AAN7EIL3"/>
<accession>A0AAN7EIL3</accession>
<dbReference type="Pfam" id="PF14299">
    <property type="entry name" value="PP2"/>
    <property type="match status" value="1"/>
</dbReference>
<comment type="caution">
    <text evidence="2">The sequence shown here is derived from an EMBL/GenBank/DDBJ whole genome shotgun (WGS) entry which is preliminary data.</text>
</comment>
<protein>
    <recommendedName>
        <fullName evidence="1">F-box domain-containing protein</fullName>
    </recommendedName>
</protein>
<keyword evidence="3" id="KW-1185">Reference proteome</keyword>
<feature type="domain" description="F-box" evidence="1">
    <location>
        <begin position="9"/>
        <end position="50"/>
    </location>
</feature>
<sequence length="278" mass="30784">MEQSSGAKISALPEGCIANIVSLTTPKDACRACAVSPIFRAAAESNAVWERFLPSDYQAIIARSSSSDSLNFCSKKQIYLSLSDNPILIDDNKKSFFLDKLSGKKCYLLAARDLSIVWGSTPEYWSWVSLPESRFPEVAELLDVCWFEICGKMSTSMLSLKTNYAAYLVFKLRSRANGFDDPPFKASVGTIGGGEVYEQSVCLDLGEPSLDGQILLPEQPHISCPKQRKDGWLEIELGEFFNKGGQDDELQIRLTEVEDGRWKSGLIVEGIEIRPTMG</sequence>
<evidence type="ECO:0000313" key="2">
    <source>
        <dbReference type="EMBL" id="KAK4572576.1"/>
    </source>
</evidence>
<dbReference type="Pfam" id="PF00646">
    <property type="entry name" value="F-box"/>
    <property type="match status" value="1"/>
</dbReference>
<dbReference type="InterPro" id="IPR001810">
    <property type="entry name" value="F-box_dom"/>
</dbReference>
<evidence type="ECO:0000313" key="3">
    <source>
        <dbReference type="Proteomes" id="UP001324115"/>
    </source>
</evidence>
<dbReference type="Proteomes" id="UP001324115">
    <property type="component" value="Unassembled WGS sequence"/>
</dbReference>
<reference evidence="2 3" key="1">
    <citation type="journal article" date="2023" name="G3 (Bethesda)">
        <title>A haplotype-resolved chromosome-scale genome for Quercus rubra L. provides insights into the genetics of adaptive traits for red oak species.</title>
        <authorList>
            <person name="Kapoor B."/>
            <person name="Jenkins J."/>
            <person name="Schmutz J."/>
            <person name="Zhebentyayeva T."/>
            <person name="Kuelheim C."/>
            <person name="Coggeshall M."/>
            <person name="Heim C."/>
            <person name="Lasky J.R."/>
            <person name="Leites L."/>
            <person name="Islam-Faridi N."/>
            <person name="Romero-Severson J."/>
            <person name="DeLeo V.L."/>
            <person name="Lucas S.M."/>
            <person name="Lazic D."/>
            <person name="Gailing O."/>
            <person name="Carlson J."/>
            <person name="Staton M."/>
        </authorList>
    </citation>
    <scope>NUCLEOTIDE SEQUENCE [LARGE SCALE GENOMIC DNA]</scope>
    <source>
        <strain evidence="2">Pseudo-F2</strain>
    </source>
</reference>
<organism evidence="2 3">
    <name type="scientific">Quercus rubra</name>
    <name type="common">Northern red oak</name>
    <name type="synonym">Quercus borealis</name>
    <dbReference type="NCBI Taxonomy" id="3512"/>
    <lineage>
        <taxon>Eukaryota</taxon>
        <taxon>Viridiplantae</taxon>
        <taxon>Streptophyta</taxon>
        <taxon>Embryophyta</taxon>
        <taxon>Tracheophyta</taxon>
        <taxon>Spermatophyta</taxon>
        <taxon>Magnoliopsida</taxon>
        <taxon>eudicotyledons</taxon>
        <taxon>Gunneridae</taxon>
        <taxon>Pentapetalae</taxon>
        <taxon>rosids</taxon>
        <taxon>fabids</taxon>
        <taxon>Fagales</taxon>
        <taxon>Fagaceae</taxon>
        <taxon>Quercus</taxon>
    </lineage>
</organism>
<dbReference type="CDD" id="cd22162">
    <property type="entry name" value="F-box_AtSKIP3-like"/>
    <property type="match status" value="1"/>
</dbReference>
<dbReference type="SUPFAM" id="SSF81383">
    <property type="entry name" value="F-box domain"/>
    <property type="match status" value="1"/>
</dbReference>
<proteinExistence type="predicted"/>
<dbReference type="InterPro" id="IPR036047">
    <property type="entry name" value="F-box-like_dom_sf"/>
</dbReference>
<dbReference type="Gene3D" id="1.20.1280.50">
    <property type="match status" value="1"/>
</dbReference>
<dbReference type="PANTHER" id="PTHR32278">
    <property type="entry name" value="F-BOX DOMAIN-CONTAINING PROTEIN"/>
    <property type="match status" value="1"/>
</dbReference>